<evidence type="ECO:0000313" key="3">
    <source>
        <dbReference type="Proteomes" id="UP001497493"/>
    </source>
</evidence>
<evidence type="ECO:0000256" key="1">
    <source>
        <dbReference type="SAM" id="Phobius"/>
    </source>
</evidence>
<sequence length="61" mass="6938">MTRYRAARWTRNLLFISLAFTFATGPAGWKWLYWVGLPLAAWVLLTPGGWLAFPIGMRLGP</sequence>
<proteinExistence type="predicted"/>
<geneLocation type="plasmid" evidence="2 3">
    <name>2</name>
</geneLocation>
<keyword evidence="3" id="KW-1185">Reference proteome</keyword>
<dbReference type="RefSeq" id="WP_348760038.1">
    <property type="nucleotide sequence ID" value="NZ_OZ026885.1"/>
</dbReference>
<feature type="transmembrane region" description="Helical" evidence="1">
    <location>
        <begin position="39"/>
        <end position="57"/>
    </location>
</feature>
<keyword evidence="1" id="KW-1133">Transmembrane helix</keyword>
<accession>A0ABM9NMU8</accession>
<reference evidence="2 3" key="1">
    <citation type="submission" date="2024-04" db="EMBL/GenBank/DDBJ databases">
        <authorList>
            <person name="Cremers G."/>
        </authorList>
    </citation>
    <scope>NUCLEOTIDE SEQUENCE [LARGE SCALE GENOMIC DNA]</scope>
    <source>
        <strain evidence="2">MeCH1-AG</strain>
        <plasmid evidence="2 3">2</plasmid>
    </source>
</reference>
<dbReference type="EMBL" id="OZ026885">
    <property type="protein sequence ID" value="CAL1241974.1"/>
    <property type="molecule type" value="Genomic_DNA"/>
</dbReference>
<keyword evidence="1" id="KW-0472">Membrane</keyword>
<gene>
    <name evidence="2" type="ORF">MECH1_V1_P0042</name>
</gene>
<organism evidence="2 3">
    <name type="scientific">Candidatus Methylocalor cossyra</name>
    <dbReference type="NCBI Taxonomy" id="3108543"/>
    <lineage>
        <taxon>Bacteria</taxon>
        <taxon>Pseudomonadati</taxon>
        <taxon>Pseudomonadota</taxon>
        <taxon>Gammaproteobacteria</taxon>
        <taxon>Methylococcales</taxon>
        <taxon>Methylococcaceae</taxon>
        <taxon>Candidatus Methylocalor</taxon>
    </lineage>
</organism>
<dbReference type="Proteomes" id="UP001497493">
    <property type="component" value="Plasmid 2"/>
</dbReference>
<name>A0ABM9NMU8_9GAMM</name>
<keyword evidence="2" id="KW-0614">Plasmid</keyword>
<keyword evidence="1" id="KW-0812">Transmembrane</keyword>
<feature type="transmembrane region" description="Helical" evidence="1">
    <location>
        <begin position="12"/>
        <end position="33"/>
    </location>
</feature>
<evidence type="ECO:0000313" key="2">
    <source>
        <dbReference type="EMBL" id="CAL1241974.1"/>
    </source>
</evidence>
<protein>
    <submittedName>
        <fullName evidence="2">Uncharacterized protein</fullName>
    </submittedName>
</protein>